<dbReference type="GO" id="GO:0016787">
    <property type="term" value="F:hydrolase activity"/>
    <property type="evidence" value="ECO:0007669"/>
    <property type="project" value="UniProtKB-KW"/>
</dbReference>
<evidence type="ECO:0000256" key="9">
    <source>
        <dbReference type="ARBA" id="ARBA00049893"/>
    </source>
</evidence>
<dbReference type="EMBL" id="JAJNNZ010000020">
    <property type="protein sequence ID" value="MCJ2378656.1"/>
    <property type="molecule type" value="Genomic_DNA"/>
</dbReference>
<dbReference type="Gene3D" id="3.60.140.10">
    <property type="entry name" value="CNF1/YfiH-like putative cysteine hydrolases"/>
    <property type="match status" value="1"/>
</dbReference>
<comment type="catalytic activity">
    <reaction evidence="1">
        <text>inosine + phosphate = alpha-D-ribose 1-phosphate + hypoxanthine</text>
        <dbReference type="Rhea" id="RHEA:27646"/>
        <dbReference type="ChEBI" id="CHEBI:17368"/>
        <dbReference type="ChEBI" id="CHEBI:17596"/>
        <dbReference type="ChEBI" id="CHEBI:43474"/>
        <dbReference type="ChEBI" id="CHEBI:57720"/>
        <dbReference type="EC" id="2.4.2.1"/>
    </reaction>
    <physiologicalReaction direction="left-to-right" evidence="1">
        <dbReference type="Rhea" id="RHEA:27647"/>
    </physiologicalReaction>
</comment>
<keyword evidence="3" id="KW-0808">Transferase</keyword>
<keyword evidence="6" id="KW-0862">Zinc</keyword>
<evidence type="ECO:0000256" key="2">
    <source>
        <dbReference type="ARBA" id="ARBA00007353"/>
    </source>
</evidence>
<evidence type="ECO:0000313" key="12">
    <source>
        <dbReference type="Proteomes" id="UP001139488"/>
    </source>
</evidence>
<dbReference type="RefSeq" id="WP_244359046.1">
    <property type="nucleotide sequence ID" value="NZ_JAJNNZ010000020.1"/>
</dbReference>
<dbReference type="PANTHER" id="PTHR30616">
    <property type="entry name" value="UNCHARACTERIZED PROTEIN YFIH"/>
    <property type="match status" value="1"/>
</dbReference>
<protein>
    <recommendedName>
        <fullName evidence="10">Purine nucleoside phosphorylase</fullName>
    </recommendedName>
</protein>
<gene>
    <name evidence="11" type="primary">pgeF</name>
    <name evidence="11" type="ORF">LNL84_17745</name>
</gene>
<organism evidence="11 12">
    <name type="scientific">Vibrio gelatinilyticus</name>
    <dbReference type="NCBI Taxonomy" id="2893468"/>
    <lineage>
        <taxon>Bacteria</taxon>
        <taxon>Pseudomonadati</taxon>
        <taxon>Pseudomonadota</taxon>
        <taxon>Gammaproteobacteria</taxon>
        <taxon>Vibrionales</taxon>
        <taxon>Vibrionaceae</taxon>
        <taxon>Vibrio</taxon>
    </lineage>
</organism>
<reference evidence="11" key="1">
    <citation type="submission" date="2021-11" db="EMBL/GenBank/DDBJ databases">
        <title>Vibrio ZSDE26 sp. nov. and Vibrio ZSDZ34 sp. nov., isolated from coastal seawater in Qingdao.</title>
        <authorList>
            <person name="Zhang P."/>
        </authorList>
    </citation>
    <scope>NUCLEOTIDE SEQUENCE</scope>
    <source>
        <strain evidence="11">ZSDZ34</strain>
    </source>
</reference>
<evidence type="ECO:0000256" key="10">
    <source>
        <dbReference type="RuleBase" id="RU361274"/>
    </source>
</evidence>
<dbReference type="InterPro" id="IPR003730">
    <property type="entry name" value="Cu_polyphenol_OxRdtase"/>
</dbReference>
<dbReference type="InterPro" id="IPR011324">
    <property type="entry name" value="Cytotoxic_necrot_fac-like_cat"/>
</dbReference>
<dbReference type="CDD" id="cd16833">
    <property type="entry name" value="YfiH"/>
    <property type="match status" value="1"/>
</dbReference>
<dbReference type="SUPFAM" id="SSF64438">
    <property type="entry name" value="CNF1/YfiH-like putative cysteine hydrolases"/>
    <property type="match status" value="1"/>
</dbReference>
<dbReference type="InterPro" id="IPR038371">
    <property type="entry name" value="Cu_polyphenol_OxRdtase_sf"/>
</dbReference>
<dbReference type="Proteomes" id="UP001139488">
    <property type="component" value="Unassembled WGS sequence"/>
</dbReference>
<accession>A0A9X2AXQ0</accession>
<evidence type="ECO:0000256" key="3">
    <source>
        <dbReference type="ARBA" id="ARBA00022679"/>
    </source>
</evidence>
<dbReference type="GO" id="GO:0005507">
    <property type="term" value="F:copper ion binding"/>
    <property type="evidence" value="ECO:0007669"/>
    <property type="project" value="TreeGrafter"/>
</dbReference>
<proteinExistence type="inferred from homology"/>
<keyword evidence="12" id="KW-1185">Reference proteome</keyword>
<keyword evidence="4" id="KW-0479">Metal-binding</keyword>
<comment type="catalytic activity">
    <reaction evidence="7">
        <text>adenosine + H2O + H(+) = inosine + NH4(+)</text>
        <dbReference type="Rhea" id="RHEA:24408"/>
        <dbReference type="ChEBI" id="CHEBI:15377"/>
        <dbReference type="ChEBI" id="CHEBI:15378"/>
        <dbReference type="ChEBI" id="CHEBI:16335"/>
        <dbReference type="ChEBI" id="CHEBI:17596"/>
        <dbReference type="ChEBI" id="CHEBI:28938"/>
        <dbReference type="EC" id="3.5.4.4"/>
    </reaction>
    <physiologicalReaction direction="left-to-right" evidence="7">
        <dbReference type="Rhea" id="RHEA:24409"/>
    </physiologicalReaction>
</comment>
<evidence type="ECO:0000256" key="8">
    <source>
        <dbReference type="ARBA" id="ARBA00048968"/>
    </source>
</evidence>
<dbReference type="PANTHER" id="PTHR30616:SF2">
    <property type="entry name" value="PURINE NUCLEOSIDE PHOSPHORYLASE LACC1"/>
    <property type="match status" value="1"/>
</dbReference>
<evidence type="ECO:0000256" key="7">
    <source>
        <dbReference type="ARBA" id="ARBA00047989"/>
    </source>
</evidence>
<evidence type="ECO:0000256" key="6">
    <source>
        <dbReference type="ARBA" id="ARBA00022833"/>
    </source>
</evidence>
<dbReference type="GO" id="GO:0017061">
    <property type="term" value="F:S-methyl-5-thioadenosine phosphorylase activity"/>
    <property type="evidence" value="ECO:0007669"/>
    <property type="project" value="UniProtKB-EC"/>
</dbReference>
<comment type="caution">
    <text evidence="11">The sequence shown here is derived from an EMBL/GenBank/DDBJ whole genome shotgun (WGS) entry which is preliminary data.</text>
</comment>
<dbReference type="AlphaFoldDB" id="A0A9X2AXQ0"/>
<evidence type="ECO:0000256" key="1">
    <source>
        <dbReference type="ARBA" id="ARBA00000553"/>
    </source>
</evidence>
<sequence>MSHIVPSWKVADNVCAISSTRKGGVSNAPFHSLNLGMHVGDNADHVVQNREHLAQSSRMPNQPIWLNQTHSNKVAVVDKPTNVVIDADALFTKIPNVVLSAMTADCLPILLADTQGQAVAAVHAGWKGLANGIVENTLALFESSVHAWIGPAIGPKHFEVGHDVYQAFCDSMPQASVAFNALSKEGKWLADLALIAELRMRQAGVMTITQSHRCTYSESDNFFSYRRENITGRMASFIWRT</sequence>
<evidence type="ECO:0000313" key="11">
    <source>
        <dbReference type="EMBL" id="MCJ2378656.1"/>
    </source>
</evidence>
<keyword evidence="5" id="KW-0378">Hydrolase</keyword>
<comment type="catalytic activity">
    <reaction evidence="9">
        <text>S-methyl-5'-thioadenosine + phosphate = 5-(methylsulfanyl)-alpha-D-ribose 1-phosphate + adenine</text>
        <dbReference type="Rhea" id="RHEA:11852"/>
        <dbReference type="ChEBI" id="CHEBI:16708"/>
        <dbReference type="ChEBI" id="CHEBI:17509"/>
        <dbReference type="ChEBI" id="CHEBI:43474"/>
        <dbReference type="ChEBI" id="CHEBI:58533"/>
        <dbReference type="EC" id="2.4.2.28"/>
    </reaction>
    <physiologicalReaction direction="left-to-right" evidence="9">
        <dbReference type="Rhea" id="RHEA:11853"/>
    </physiologicalReaction>
</comment>
<evidence type="ECO:0000256" key="5">
    <source>
        <dbReference type="ARBA" id="ARBA00022801"/>
    </source>
</evidence>
<dbReference type="Pfam" id="PF02578">
    <property type="entry name" value="Cu-oxidase_4"/>
    <property type="match status" value="1"/>
</dbReference>
<comment type="similarity">
    <text evidence="2 10">Belongs to the purine nucleoside phosphorylase YfiH/LACC1 family.</text>
</comment>
<dbReference type="NCBIfam" id="TIGR00726">
    <property type="entry name" value="peptidoglycan editing factor PgeF"/>
    <property type="match status" value="1"/>
</dbReference>
<evidence type="ECO:0000256" key="4">
    <source>
        <dbReference type="ARBA" id="ARBA00022723"/>
    </source>
</evidence>
<comment type="catalytic activity">
    <reaction evidence="8">
        <text>adenosine + phosphate = alpha-D-ribose 1-phosphate + adenine</text>
        <dbReference type="Rhea" id="RHEA:27642"/>
        <dbReference type="ChEBI" id="CHEBI:16335"/>
        <dbReference type="ChEBI" id="CHEBI:16708"/>
        <dbReference type="ChEBI" id="CHEBI:43474"/>
        <dbReference type="ChEBI" id="CHEBI:57720"/>
        <dbReference type="EC" id="2.4.2.1"/>
    </reaction>
    <physiologicalReaction direction="left-to-right" evidence="8">
        <dbReference type="Rhea" id="RHEA:27643"/>
    </physiologicalReaction>
</comment>
<name>A0A9X2AXQ0_9VIBR</name>